<feature type="transmembrane region" description="Helical" evidence="1">
    <location>
        <begin position="215"/>
        <end position="235"/>
    </location>
</feature>
<accession>A0ABV6B970</accession>
<reference evidence="2 3" key="1">
    <citation type="submission" date="2024-09" db="EMBL/GenBank/DDBJ databases">
        <authorList>
            <person name="Sun Q."/>
            <person name="Mori K."/>
        </authorList>
    </citation>
    <scope>NUCLEOTIDE SEQUENCE [LARGE SCALE GENOMIC DNA]</scope>
    <source>
        <strain evidence="2 3">KCTC 23315</strain>
    </source>
</reference>
<dbReference type="Pfam" id="PF03929">
    <property type="entry name" value="PepSY_TM"/>
    <property type="match status" value="1"/>
</dbReference>
<evidence type="ECO:0000256" key="1">
    <source>
        <dbReference type="SAM" id="Phobius"/>
    </source>
</evidence>
<evidence type="ECO:0000313" key="3">
    <source>
        <dbReference type="Proteomes" id="UP001589813"/>
    </source>
</evidence>
<dbReference type="RefSeq" id="WP_377239646.1">
    <property type="nucleotide sequence ID" value="NZ_JBHLXP010000001.1"/>
</dbReference>
<comment type="caution">
    <text evidence="2">The sequence shown here is derived from an EMBL/GenBank/DDBJ whole genome shotgun (WGS) entry which is preliminary data.</text>
</comment>
<name>A0ABV6B970_9GAMM</name>
<sequence>MFGKILWLSLGGALGYWLSSELATLLLSWLTPLLGVVDALLWTQLTQLVLLILLAFGLLQLARRQKALHTLAGAVLLPLAVVVSWSGTLSLYRAELDLALTPALAQARTVEMQPAQQLQLALQWQQQQAPTAAQLYVEFASARKLYLTLHLQQPGSWTLTRHWLQLPTVPAETALTALGEPLELKPGNSRHSIGELFFSLHYQLAGLFKRAAQPLLIGLSIAMLALAASGIYLFWQRWRHAGAGQPSGHLFGRGPLRWHLTGALLSLPWLCWFFGSALLTQYGNWQPELFKQHSAAYYQALFPQPLPAASVHATGAPDLAKLLDAPGWPVAKVQLDLTTGTWLLTEQPAWPQTAPYQLRQQTLNAHLQVLPQADYWHSAPWTLRNLGYAAHQSLYAGPELRALLAFGGVLAVLMLCGAAESYGCKQRWWLFGVLRALTSGFVLATLLLMLLSVKPLFNAALLTQLGLCWGLCAVLLFGWTCWQYRLQR</sequence>
<evidence type="ECO:0000313" key="2">
    <source>
        <dbReference type="EMBL" id="MFC0046929.1"/>
    </source>
</evidence>
<keyword evidence="3" id="KW-1185">Reference proteome</keyword>
<feature type="transmembrane region" description="Helical" evidence="1">
    <location>
        <begin position="459"/>
        <end position="482"/>
    </location>
</feature>
<keyword evidence="1" id="KW-0812">Transmembrane</keyword>
<feature type="transmembrane region" description="Helical" evidence="1">
    <location>
        <begin position="39"/>
        <end position="59"/>
    </location>
</feature>
<dbReference type="EMBL" id="JBHLXP010000001">
    <property type="protein sequence ID" value="MFC0046929.1"/>
    <property type="molecule type" value="Genomic_DNA"/>
</dbReference>
<organism evidence="2 3">
    <name type="scientific">Rheinheimera tilapiae</name>
    <dbReference type="NCBI Taxonomy" id="875043"/>
    <lineage>
        <taxon>Bacteria</taxon>
        <taxon>Pseudomonadati</taxon>
        <taxon>Pseudomonadota</taxon>
        <taxon>Gammaproteobacteria</taxon>
        <taxon>Chromatiales</taxon>
        <taxon>Chromatiaceae</taxon>
        <taxon>Rheinheimera</taxon>
    </lineage>
</organism>
<dbReference type="InterPro" id="IPR005625">
    <property type="entry name" value="PepSY-ass_TM"/>
</dbReference>
<feature type="transmembrane region" description="Helical" evidence="1">
    <location>
        <begin position="429"/>
        <end position="453"/>
    </location>
</feature>
<proteinExistence type="predicted"/>
<keyword evidence="1" id="KW-0472">Membrane</keyword>
<feature type="transmembrane region" description="Helical" evidence="1">
    <location>
        <begin position="256"/>
        <end position="279"/>
    </location>
</feature>
<dbReference type="Proteomes" id="UP001589813">
    <property type="component" value="Unassembled WGS sequence"/>
</dbReference>
<protein>
    <submittedName>
        <fullName evidence="2">PepSY domain-containing protein</fullName>
    </submittedName>
</protein>
<feature type="transmembrane region" description="Helical" evidence="1">
    <location>
        <begin position="71"/>
        <end position="92"/>
    </location>
</feature>
<keyword evidence="1" id="KW-1133">Transmembrane helix</keyword>
<gene>
    <name evidence="2" type="ORF">ACFFJP_01335</name>
</gene>
<feature type="transmembrane region" description="Helical" evidence="1">
    <location>
        <begin position="402"/>
        <end position="422"/>
    </location>
</feature>